<reference evidence="1" key="3">
    <citation type="submission" date="2025-09" db="UniProtKB">
        <authorList>
            <consortium name="Ensembl"/>
        </authorList>
    </citation>
    <scope>IDENTIFICATION</scope>
</reference>
<evidence type="ECO:0000313" key="2">
    <source>
        <dbReference type="Proteomes" id="UP000472276"/>
    </source>
</evidence>
<organism evidence="1 2">
    <name type="scientific">Oreochromis aureus</name>
    <name type="common">Israeli tilapia</name>
    <name type="synonym">Chromis aureus</name>
    <dbReference type="NCBI Taxonomy" id="47969"/>
    <lineage>
        <taxon>Eukaryota</taxon>
        <taxon>Metazoa</taxon>
        <taxon>Chordata</taxon>
        <taxon>Craniata</taxon>
        <taxon>Vertebrata</taxon>
        <taxon>Euteleostomi</taxon>
        <taxon>Actinopterygii</taxon>
        <taxon>Neopterygii</taxon>
        <taxon>Teleostei</taxon>
        <taxon>Neoteleostei</taxon>
        <taxon>Acanthomorphata</taxon>
        <taxon>Ovalentaria</taxon>
        <taxon>Cichlomorphae</taxon>
        <taxon>Cichliformes</taxon>
        <taxon>Cichlidae</taxon>
        <taxon>African cichlids</taxon>
        <taxon>Pseudocrenilabrinae</taxon>
        <taxon>Oreochromini</taxon>
        <taxon>Oreochromis</taxon>
    </lineage>
</organism>
<dbReference type="Ensembl" id="ENSOABT00000068819.1">
    <property type="protein sequence ID" value="ENSOABP00000071523.1"/>
    <property type="gene ID" value="ENSOABG00000027839.1"/>
</dbReference>
<dbReference type="Proteomes" id="UP000472276">
    <property type="component" value="Unassembled WGS sequence"/>
</dbReference>
<evidence type="ECO:0000313" key="1">
    <source>
        <dbReference type="Ensembl" id="ENSOABP00000071523.1"/>
    </source>
</evidence>
<sequence length="195" mass="19776">MREYIQTRNSSGWETECGNKGAITTNAGYAGAHAVMRAGGGITANAAGALEMIDTFDRPGRAFTEETFARAGTFADAFEDKPGKRLPKAGAYAEAGVGHARAEWSVFDAEAKGPNASVGAGASLSSVSAKAFARAEIASASASAGPVKATVGLGLDTGVGIGVTGVEAKVLGTGISFGRKMSISLFGTGFEFNLW</sequence>
<reference evidence="2" key="1">
    <citation type="submission" date="2020-03" db="EMBL/GenBank/DDBJ databases">
        <title>Evolution of repeat sequences and sex chromosomes of tilapia species revealed by chromosome-level genomes.</title>
        <authorList>
            <person name="Xu L."/>
            <person name="Tao W."/>
            <person name="Wang D."/>
            <person name="Zhou Q."/>
        </authorList>
    </citation>
    <scope>NUCLEOTIDE SEQUENCE [LARGE SCALE GENOMIC DNA]</scope>
    <source>
        <strain evidence="2">Israel</strain>
    </source>
</reference>
<protein>
    <submittedName>
        <fullName evidence="1">Uncharacterized protein</fullName>
    </submittedName>
</protein>
<accession>A0AAZ1XVC9</accession>
<name>A0AAZ1XVC9_OREAU</name>
<dbReference type="AlphaFoldDB" id="A0AAZ1XVC9"/>
<reference evidence="1" key="2">
    <citation type="submission" date="2025-08" db="UniProtKB">
        <authorList>
            <consortium name="Ensembl"/>
        </authorList>
    </citation>
    <scope>IDENTIFICATION</scope>
</reference>
<keyword evidence="2" id="KW-1185">Reference proteome</keyword>
<proteinExistence type="predicted"/>